<evidence type="ECO:0000256" key="1">
    <source>
        <dbReference type="SAM" id="SignalP"/>
    </source>
</evidence>
<organism evidence="2 3">
    <name type="scientific">Azospirillum brasilense</name>
    <dbReference type="NCBI Taxonomy" id="192"/>
    <lineage>
        <taxon>Bacteria</taxon>
        <taxon>Pseudomonadati</taxon>
        <taxon>Pseudomonadota</taxon>
        <taxon>Alphaproteobacteria</taxon>
        <taxon>Rhodospirillales</taxon>
        <taxon>Azospirillaceae</taxon>
        <taxon>Azospirillum</taxon>
    </lineage>
</organism>
<geneLocation type="plasmid" evidence="2">
    <name>unnamed</name>
</geneLocation>
<keyword evidence="1" id="KW-0732">Signal</keyword>
<keyword evidence="2" id="KW-0614">Plasmid</keyword>
<reference evidence="2 3" key="1">
    <citation type="submission" date="2017-07" db="EMBL/GenBank/DDBJ databases">
        <title>Whole genome sequence of Azospirillum brasilense 2A1, a potential biofertilizer strain.</title>
        <authorList>
            <person name="Fontana C.A."/>
            <person name="Toffoli L.M."/>
            <person name="Salazar S.M."/>
            <person name="Puglisi E."/>
            <person name="Pedraza R."/>
            <person name="Bassi D."/>
            <person name="Cocconcelli P.S."/>
        </authorList>
    </citation>
    <scope>NUCLEOTIDE SEQUENCE [LARGE SCALE GENOMIC DNA]</scope>
    <source>
        <strain evidence="2 3">2A1</strain>
        <plasmid evidence="2">unnamed</plasmid>
    </source>
</reference>
<sequence length="132" mass="12947">MRHRMARNRMARTFAAAGLATLVLVAAPASQAASPTSEWRGWLTDRTDGLRDGAERAIILGGALLYQNRHTVAGLTLGCLAGGALGATGAVAAGAATGGAALPATGPAAALGCALGAVAGGAMGRPLDQPME</sequence>
<comment type="caution">
    <text evidence="2">The sequence shown here is derived from an EMBL/GenBank/DDBJ whole genome shotgun (WGS) entry which is preliminary data.</text>
</comment>
<feature type="signal peptide" evidence="1">
    <location>
        <begin position="1"/>
        <end position="32"/>
    </location>
</feature>
<accession>A0A235H7D7</accession>
<proteinExistence type="predicted"/>
<name>A0A235H7D7_AZOBR</name>
<evidence type="ECO:0000313" key="2">
    <source>
        <dbReference type="EMBL" id="OYD81689.1"/>
    </source>
</evidence>
<evidence type="ECO:0000313" key="3">
    <source>
        <dbReference type="Proteomes" id="UP000215367"/>
    </source>
</evidence>
<dbReference type="EMBL" id="NOWT01000030">
    <property type="protein sequence ID" value="OYD81689.1"/>
    <property type="molecule type" value="Genomic_DNA"/>
</dbReference>
<gene>
    <name evidence="2" type="ORF">CHT98_24665</name>
</gene>
<protein>
    <recommendedName>
        <fullName evidence="4">Glycine zipper domain-containing protein</fullName>
    </recommendedName>
</protein>
<dbReference type="Proteomes" id="UP000215367">
    <property type="component" value="Unassembled WGS sequence"/>
</dbReference>
<dbReference type="AlphaFoldDB" id="A0A235H7D7"/>
<feature type="chain" id="PRO_5013257744" description="Glycine zipper domain-containing protein" evidence="1">
    <location>
        <begin position="33"/>
        <end position="132"/>
    </location>
</feature>
<evidence type="ECO:0008006" key="4">
    <source>
        <dbReference type="Google" id="ProtNLM"/>
    </source>
</evidence>